<dbReference type="EMBL" id="JBBKTW010000006">
    <property type="protein sequence ID" value="MEN2990199.1"/>
    <property type="molecule type" value="Genomic_DNA"/>
</dbReference>
<keyword evidence="4" id="KW-1185">Reference proteome</keyword>
<protein>
    <submittedName>
        <fullName evidence="3">Acyltransferase</fullName>
        <ecNumber evidence="3">2.3.-.-</ecNumber>
    </submittedName>
</protein>
<feature type="transmembrane region" description="Helical" evidence="1">
    <location>
        <begin position="136"/>
        <end position="157"/>
    </location>
</feature>
<dbReference type="PANTHER" id="PTHR23028:SF131">
    <property type="entry name" value="BLR2367 PROTEIN"/>
    <property type="match status" value="1"/>
</dbReference>
<evidence type="ECO:0000313" key="3">
    <source>
        <dbReference type="EMBL" id="MEN2990199.1"/>
    </source>
</evidence>
<feature type="transmembrane region" description="Helical" evidence="1">
    <location>
        <begin position="255"/>
        <end position="273"/>
    </location>
</feature>
<dbReference type="InterPro" id="IPR050879">
    <property type="entry name" value="Acyltransferase_3"/>
</dbReference>
<sequence length="364" mass="39466">MSRAAASRPDPAPRQRLISIQILRAVAASMVLVYHLFDIFTTYGLSPARWFHVGASGVDIFFVISGFIVAHTAGDTDRSGFLAKRLVRIVPIYWLLTLAIFAIGEAAPHLLNTTRTSLPGMIQSLLFIPFAREAGGIFPLIPVGWTLNYEMLFYLVFAACMTTSTARSVLRVSVVLAALAMAGWVAAANGRDFDTAAIQFYTRGIVIEFIYGMVLCLIWRTAPGWLPRIWPLLPLGMVLLATVGAMKGVRLPRELAYGLPALCIVAGTLALRVPDNRLSRIGATLGDASYAMYLVHAYVIHLTAKSLAMAGLTSPLVAITGGIVTYAVVAVVSIGLYRAIEAPLNRRLRQHLKKRPAAGQSRTS</sequence>
<accession>A0ABU9YN11</accession>
<feature type="transmembrane region" description="Helical" evidence="1">
    <location>
        <begin position="49"/>
        <end position="70"/>
    </location>
</feature>
<keyword evidence="1" id="KW-0812">Transmembrane</keyword>
<feature type="transmembrane region" description="Helical" evidence="1">
    <location>
        <begin position="21"/>
        <end position="37"/>
    </location>
</feature>
<feature type="domain" description="Acyltransferase 3" evidence="2">
    <location>
        <begin position="18"/>
        <end position="332"/>
    </location>
</feature>
<evidence type="ECO:0000259" key="2">
    <source>
        <dbReference type="Pfam" id="PF01757"/>
    </source>
</evidence>
<dbReference type="InterPro" id="IPR002656">
    <property type="entry name" value="Acyl_transf_3_dom"/>
</dbReference>
<dbReference type="PANTHER" id="PTHR23028">
    <property type="entry name" value="ACETYLTRANSFERASE"/>
    <property type="match status" value="1"/>
</dbReference>
<feature type="transmembrane region" description="Helical" evidence="1">
    <location>
        <begin position="91"/>
        <end position="111"/>
    </location>
</feature>
<dbReference type="Proteomes" id="UP001413721">
    <property type="component" value="Unassembled WGS sequence"/>
</dbReference>
<reference evidence="3 4" key="1">
    <citation type="submission" date="2024-03" db="EMBL/GenBank/DDBJ databases">
        <title>High-quality draft genome sequencing of Tistrella sp. BH-R2-4.</title>
        <authorList>
            <person name="Dong C."/>
        </authorList>
    </citation>
    <scope>NUCLEOTIDE SEQUENCE [LARGE SCALE GENOMIC DNA]</scope>
    <source>
        <strain evidence="3 4">BH-R2-4</strain>
    </source>
</reference>
<feature type="transmembrane region" description="Helical" evidence="1">
    <location>
        <begin position="169"/>
        <end position="188"/>
    </location>
</feature>
<feature type="transmembrane region" description="Helical" evidence="1">
    <location>
        <begin position="316"/>
        <end position="340"/>
    </location>
</feature>
<name>A0ABU9YN11_9PROT</name>
<keyword evidence="3" id="KW-0808">Transferase</keyword>
<gene>
    <name evidence="3" type="ORF">WG926_17930</name>
</gene>
<evidence type="ECO:0000256" key="1">
    <source>
        <dbReference type="SAM" id="Phobius"/>
    </source>
</evidence>
<dbReference type="GO" id="GO:0016746">
    <property type="term" value="F:acyltransferase activity"/>
    <property type="evidence" value="ECO:0007669"/>
    <property type="project" value="UniProtKB-KW"/>
</dbReference>
<keyword evidence="1" id="KW-1133">Transmembrane helix</keyword>
<proteinExistence type="predicted"/>
<keyword evidence="3" id="KW-0012">Acyltransferase</keyword>
<feature type="transmembrane region" description="Helical" evidence="1">
    <location>
        <begin position="285"/>
        <end position="304"/>
    </location>
</feature>
<dbReference type="EC" id="2.3.-.-" evidence="3"/>
<organism evidence="3 4">
    <name type="scientific">Tistrella arctica</name>
    <dbReference type="NCBI Taxonomy" id="3133430"/>
    <lineage>
        <taxon>Bacteria</taxon>
        <taxon>Pseudomonadati</taxon>
        <taxon>Pseudomonadota</taxon>
        <taxon>Alphaproteobacteria</taxon>
        <taxon>Geminicoccales</taxon>
        <taxon>Geminicoccaceae</taxon>
        <taxon>Tistrella</taxon>
    </lineage>
</organism>
<evidence type="ECO:0000313" key="4">
    <source>
        <dbReference type="Proteomes" id="UP001413721"/>
    </source>
</evidence>
<dbReference type="Pfam" id="PF01757">
    <property type="entry name" value="Acyl_transf_3"/>
    <property type="match status" value="1"/>
</dbReference>
<feature type="transmembrane region" description="Helical" evidence="1">
    <location>
        <begin position="200"/>
        <end position="219"/>
    </location>
</feature>
<keyword evidence="1" id="KW-0472">Membrane</keyword>
<comment type="caution">
    <text evidence="3">The sequence shown here is derived from an EMBL/GenBank/DDBJ whole genome shotgun (WGS) entry which is preliminary data.</text>
</comment>
<dbReference type="RefSeq" id="WP_345935273.1">
    <property type="nucleotide sequence ID" value="NZ_JBBKTV010000011.1"/>
</dbReference>
<feature type="transmembrane region" description="Helical" evidence="1">
    <location>
        <begin position="231"/>
        <end position="249"/>
    </location>
</feature>